<gene>
    <name evidence="7" type="ORF">CDD81_7974</name>
</gene>
<dbReference type="SUPFAM" id="SSF56801">
    <property type="entry name" value="Acetyl-CoA synthetase-like"/>
    <property type="match status" value="1"/>
</dbReference>
<comment type="similarity">
    <text evidence="3">Belongs to the NRP synthetase family.</text>
</comment>
<dbReference type="PANTHER" id="PTHR45398:SF1">
    <property type="entry name" value="ENZYME, PUTATIVE (JCVI)-RELATED"/>
    <property type="match status" value="1"/>
</dbReference>
<feature type="compositionally biased region" description="Basic and acidic residues" evidence="4">
    <location>
        <begin position="245"/>
        <end position="258"/>
    </location>
</feature>
<dbReference type="InterPro" id="IPR000873">
    <property type="entry name" value="AMP-dep_synth/lig_dom"/>
</dbReference>
<feature type="domain" description="AMP-dependent synthetase/ligase" evidence="5">
    <location>
        <begin position="1153"/>
        <end position="1482"/>
    </location>
</feature>
<feature type="compositionally biased region" description="Low complexity" evidence="4">
    <location>
        <begin position="259"/>
        <end position="273"/>
    </location>
</feature>
<dbReference type="PANTHER" id="PTHR45398">
    <property type="match status" value="1"/>
</dbReference>
<evidence type="ECO:0000259" key="6">
    <source>
        <dbReference type="Pfam" id="PF00668"/>
    </source>
</evidence>
<evidence type="ECO:0000256" key="1">
    <source>
        <dbReference type="ARBA" id="ARBA00022450"/>
    </source>
</evidence>
<evidence type="ECO:0000259" key="5">
    <source>
        <dbReference type="Pfam" id="PF00501"/>
    </source>
</evidence>
<feature type="region of interest" description="Disordered" evidence="4">
    <location>
        <begin position="1"/>
        <end position="22"/>
    </location>
</feature>
<organism evidence="7 8">
    <name type="scientific">Ophiocordyceps australis</name>
    <dbReference type="NCBI Taxonomy" id="1399860"/>
    <lineage>
        <taxon>Eukaryota</taxon>
        <taxon>Fungi</taxon>
        <taxon>Dikarya</taxon>
        <taxon>Ascomycota</taxon>
        <taxon>Pezizomycotina</taxon>
        <taxon>Sordariomycetes</taxon>
        <taxon>Hypocreomycetidae</taxon>
        <taxon>Hypocreales</taxon>
        <taxon>Ophiocordycipitaceae</taxon>
        <taxon>Ophiocordyceps</taxon>
    </lineage>
</organism>
<dbReference type="InterPro" id="IPR023213">
    <property type="entry name" value="CAT-like_dom_sf"/>
</dbReference>
<dbReference type="Gene3D" id="3.40.50.12780">
    <property type="entry name" value="N-terminal domain of ligase-like"/>
    <property type="match status" value="1"/>
</dbReference>
<dbReference type="GO" id="GO:0003824">
    <property type="term" value="F:catalytic activity"/>
    <property type="evidence" value="ECO:0007669"/>
    <property type="project" value="InterPro"/>
</dbReference>
<dbReference type="Gene3D" id="3.30.559.10">
    <property type="entry name" value="Chloramphenicol acetyltransferase-like domain"/>
    <property type="match status" value="3"/>
</dbReference>
<dbReference type="SUPFAM" id="SSF47336">
    <property type="entry name" value="ACP-like"/>
    <property type="match status" value="1"/>
</dbReference>
<accession>A0A2C5Y291</accession>
<keyword evidence="2" id="KW-0597">Phosphoprotein</keyword>
<feature type="compositionally biased region" description="Polar residues" evidence="4">
    <location>
        <begin position="2388"/>
        <end position="2398"/>
    </location>
</feature>
<dbReference type="InterPro" id="IPR045851">
    <property type="entry name" value="AMP-bd_C_sf"/>
</dbReference>
<feature type="compositionally biased region" description="Polar residues" evidence="4">
    <location>
        <begin position="48"/>
        <end position="59"/>
    </location>
</feature>
<evidence type="ECO:0000313" key="7">
    <source>
        <dbReference type="EMBL" id="PHH61763.1"/>
    </source>
</evidence>
<dbReference type="InterPro" id="IPR001242">
    <property type="entry name" value="Condensation_dom"/>
</dbReference>
<dbReference type="EMBL" id="NJET01000092">
    <property type="protein sequence ID" value="PHH61763.1"/>
    <property type="molecule type" value="Genomic_DNA"/>
</dbReference>
<reference evidence="7 8" key="1">
    <citation type="submission" date="2017-06" db="EMBL/GenBank/DDBJ databases">
        <title>Ant-infecting Ophiocordyceps genomes reveal a high diversity of potential behavioral manipulation genes and a possible major role for enterotoxins.</title>
        <authorList>
            <person name="De Bekker C."/>
            <person name="Evans H.C."/>
            <person name="Brachmann A."/>
            <person name="Hughes D.P."/>
        </authorList>
    </citation>
    <scope>NUCLEOTIDE SEQUENCE [LARGE SCALE GENOMIC DNA]</scope>
    <source>
        <strain evidence="7 8">Map64</strain>
    </source>
</reference>
<dbReference type="InterPro" id="IPR042099">
    <property type="entry name" value="ANL_N_sf"/>
</dbReference>
<dbReference type="Pfam" id="PF00668">
    <property type="entry name" value="Condensation"/>
    <property type="match status" value="3"/>
</dbReference>
<feature type="region of interest" description="Disordered" evidence="4">
    <location>
        <begin position="40"/>
        <end position="59"/>
    </location>
</feature>
<evidence type="ECO:0000256" key="3">
    <source>
        <dbReference type="ARBA" id="ARBA00029454"/>
    </source>
</evidence>
<evidence type="ECO:0000256" key="2">
    <source>
        <dbReference type="ARBA" id="ARBA00022553"/>
    </source>
</evidence>
<dbReference type="STRING" id="1399860.A0A2C5Y291"/>
<feature type="region of interest" description="Disordered" evidence="4">
    <location>
        <begin position="183"/>
        <end position="205"/>
    </location>
</feature>
<feature type="domain" description="Condensation" evidence="6">
    <location>
        <begin position="934"/>
        <end position="1130"/>
    </location>
</feature>
<evidence type="ECO:0000313" key="8">
    <source>
        <dbReference type="Proteomes" id="UP000226192"/>
    </source>
</evidence>
<evidence type="ECO:0008006" key="9">
    <source>
        <dbReference type="Google" id="ProtNLM"/>
    </source>
</evidence>
<name>A0A2C5Y291_9HYPO</name>
<sequence>MSLGKEEEATESIHAEPNRISNDDMLSAIDTCAATFLSSESESSSLLQPSTRQNSQRNSTYQQLEDLLLSTSKVERVLAITPRAGSFEGQLVVLVAPVTKPPQGRSELSPNQELHLVPPREHEPDRQLIQELRTVVMEWGGTLPRPDVWVLVQRLACDVRHAQTWVQNMTEHVVERVMMMQPPQPRQRHCGSQSGKKTCDEAENGVKWTSGEKRIRQIQPRKARQLRVNAASAAVAEAVDDGEGEGERCDQRQEHKQAAEAAAAAEAAEAAEATKATTHTSQQDEQKTGGDDDEGFFFPLSPMQQLFFRTTVARSIEAACVAGTGFRFSQSILLRVRGNIPLADIEAAVAHLVARHSMLRAHFRLTPGGWAQTMASAATGKSHRFEHRYAAAELHVLAAMEQARRSLNLFNGPVFAAEHMRTADNSQLLFLVAHHLVVDLASWRILLSDLNILLRDGVLASPLSTPFTHWVDLQSLELENHGSPSHALDVPDLAYWHLSGRSNCYGDTEQLNFSLDTHVAAALVSRCNEPLRTQPSHILMASLIYSFSQVFPSQPVPIVWNQESARSSPRVQNTIGWFTTLCPVRVQADAETDLIQLVRLVKDAHRAATQSHSSVFPYGVAHASQLSSVPIQVMFNCVETLHQLTPHNSLLEPTRSPDRDVETLTCDVGPQVGRISLFEMSVVLDESSVQVEFLFNAYTAHQDRIITWMNNFERAVAEATAQLLTMKAELTLADAPLLPTSYEALKTFASCRLAALGLTSVSNIESIGPVSSLQQEILIAQGQDQNCYSISSTYEFKIAAGLEFNQTRLYESWKKLIARHDCLRTVFADTIADNGLFVKVLLSKVSPEMLFFDSPNPDKTLASVPPVKFVSSRPRHRLSVSRSSTEIYIRFDVSQALCDIFTINRLFSQLEHEYSASNTRGYDDVLNEVPSCPKFCNTHGIEGSAVIKLAWGLVLRCFVAEDKVCFGYQVQRRGQDLLSKGAEPLGCLDAIIANVIDFSNLPNVGQVLCDIQKRSMRSYAQGAPPISEIEHALGLHGERLFNTSVSFGDSARHDLDGKFVSATFDANCDVSLCVTMVDDKLHCDMTYRGLTTGQAANVMGCFECAIEAIMHDPLQPVSDVDLLTKDKLEEIAKPDWKRAPGELCALIDEMIMRQAKQQPHATAIVAWDGEFSYGQVDVYVEKLATSLVNLGVRPGILVPVVLDKCRWSPIIMLAVLKAGACFVAIDSQDASSAKTLISQLDAPLVLVTESAWMQTSPLASNCLVIDQAKLDLVPPQLTLGLHKRSPEQAACAFLSPGQSGPKGMFYTHRSLCSIMSAQGPVLGIGDGSRVLQLSAYNVDVALVEILETLLHGGCVCIPSAHERINDLQGVITRMGVTWTYMTPVLARKMDPTALPNLRTVCFRTRNLDQLTYSPWLDGREVLLVYGAPDICPLAISISRLSAPVKTDIVAPPLLGRFLILNPEDAHKMAPVGAVGELAVDSSVITPHKFVLGEPLVDPASLQGPTGKPRWRYLRTSHRAQFLDSGHVRFLGSVRDQAGVNGCATLIADAERQARLCLQPNQDIIIEPITTSDAMDLLVAFIDLDGDLGLGSYDLRCLGPEVKNKLFMARRAIELELGKKSKIGKKLPWQCIPAAFVPLRGFPLSASLKVNRRKLHKMVASMSCSQLMGLADGQYCGGPANDVAGQKPCLTAAQESMQRLWAGLLGITAANIRLDDSFIDAGGDVWLSAQLAILCRQNGYHVSVHDIVGGASLLDICHAASATMDGQGGTTPSGQGHGDATTARLSAVGPRLGSISYHALVKHVLSPQIGVSWMQVIGAAAVSSQQIVCLESSLYARRGDVCCLILDFNGPVMLHRLETACEELTRLHPVLRTVFATHDCRAYQVVIASLKFRLAHRVCEARQVESAVDDIVHEANVLPLHLSRAMTRFTFVGDEQRGKLVVQFSTVQVSEACIPQLVHDLVQLYTEPERVSAKPTFLEYCHEARHNAPYSEGIQHWRKRLAGASMTRILPNQKPRGPAASISKLRETVDVSPLADLGIDFETVLKTAWALVLATLAGGDDVVFGHLVGSQRMALTKDRMDVASIVGPMERVVPVRIRFPITQTSPLQMMLQVQRDCLSSRRFEHLGAHTIIGQCTDWARWAGFSTVVCHGAQGPLDGSTTLNLGNTTFTYRLAEPMACASPDMLVCSMPVHPGRVALSLAYPAGLVPVDFGVSTMRLLVGAVKTLACYETVSEPILPPSSEYKALVPRVPLQESRRRDDADEMHHLSHEQHRALGDLIAATWRQVLLPQGCGNLLHPQEQEACFYDVAGCLLPAYMLSHHLNHGLSRLGMTSFGAITLTPEDIIRHPTMAAQRNLVARKMHSLGLAAPAARRRTFSIMGHGVSEAIASPTQHKTTSSWGAEAARGSWRAPKTRHGSMRELGSRAGDWMRHHVSMSRDKESKYNWHSGHEQWRLQRHQSQQPAALVLDDVSPLSSSSPGGAWNSQRAAVSPLCNPCLNHAYM</sequence>
<comment type="caution">
    <text evidence="7">The sequence shown here is derived from an EMBL/GenBank/DDBJ whole genome shotgun (WGS) entry which is preliminary data.</text>
</comment>
<dbReference type="OrthoDB" id="416786at2759"/>
<feature type="region of interest" description="Disordered" evidence="4">
    <location>
        <begin position="2388"/>
        <end position="2418"/>
    </location>
</feature>
<keyword evidence="1" id="KW-0596">Phosphopantetheine</keyword>
<feature type="domain" description="Condensation" evidence="6">
    <location>
        <begin position="327"/>
        <end position="733"/>
    </location>
</feature>
<keyword evidence="8" id="KW-1185">Reference proteome</keyword>
<proteinExistence type="inferred from homology"/>
<dbReference type="Gene3D" id="1.10.1200.10">
    <property type="entry name" value="ACP-like"/>
    <property type="match status" value="1"/>
</dbReference>
<dbReference type="Pfam" id="PF00501">
    <property type="entry name" value="AMP-binding"/>
    <property type="match status" value="1"/>
</dbReference>
<dbReference type="Gene3D" id="3.30.300.30">
    <property type="match status" value="1"/>
</dbReference>
<evidence type="ECO:0000256" key="4">
    <source>
        <dbReference type="SAM" id="MobiDB-lite"/>
    </source>
</evidence>
<dbReference type="Gene3D" id="3.30.559.30">
    <property type="entry name" value="Nonribosomal peptide synthetase, condensation domain"/>
    <property type="match status" value="3"/>
</dbReference>
<protein>
    <recommendedName>
        <fullName evidence="9">Carrier domain-containing protein</fullName>
    </recommendedName>
</protein>
<dbReference type="Proteomes" id="UP000226192">
    <property type="component" value="Unassembled WGS sequence"/>
</dbReference>
<feature type="region of interest" description="Disordered" evidence="4">
    <location>
        <begin position="237"/>
        <end position="295"/>
    </location>
</feature>
<dbReference type="SUPFAM" id="SSF52777">
    <property type="entry name" value="CoA-dependent acyltransferases"/>
    <property type="match status" value="6"/>
</dbReference>
<feature type="compositionally biased region" description="Basic and acidic residues" evidence="4">
    <location>
        <begin position="1"/>
        <end position="17"/>
    </location>
</feature>
<dbReference type="InterPro" id="IPR036736">
    <property type="entry name" value="ACP-like_sf"/>
</dbReference>
<feature type="domain" description="Condensation" evidence="6">
    <location>
        <begin position="1843"/>
        <end position="2135"/>
    </location>
</feature>